<protein>
    <submittedName>
        <fullName evidence="1">Uncharacterized protein</fullName>
    </submittedName>
</protein>
<keyword evidence="2" id="KW-1185">Reference proteome</keyword>
<organism evidence="1 2">
    <name type="scientific">Klebsiella phage KpCHEMY26</name>
    <dbReference type="NCBI Taxonomy" id="2596966"/>
    <lineage>
        <taxon>Viruses</taxon>
        <taxon>Duplodnaviria</taxon>
        <taxon>Heunggongvirae</taxon>
        <taxon>Uroviricota</taxon>
        <taxon>Caudoviricetes</taxon>
        <taxon>Schitoviridae</taxon>
        <taxon>Humphriesvirinae</taxon>
        <taxon>Pylasvirus</taxon>
        <taxon>Pylasvirus KpCHEMY26</taxon>
    </lineage>
</organism>
<sequence length="96" mass="10704">MNVLPAIGTTVNFKERGELTPVNIVAHYEHKAIYVIGSGVQMETGWGYAINFEEIKPISDRQPQELCEPGNHNYVQIVDAHENSAFCSRCGNTIKI</sequence>
<dbReference type="GeneID" id="55813495"/>
<reference evidence="1" key="1">
    <citation type="journal article" date="2019" name="Microbiol. Resour. Announc.">
        <title>Complete Genome Sequence of two Klebsiella pneumoniae phages isolated as part of international effort.</title>
        <authorList>
            <person name="Yerushalmy O."/>
            <person name="Glazer S."/>
            <person name="Nir-Paz R."/>
            <person name="Tuomala H."/>
            <person name="Skurnik M."/>
            <person name="Kiljunen S."/>
            <person name="Hazan R."/>
        </authorList>
    </citation>
    <scope>NUCLEOTIDE SEQUENCE [LARGE SCALE GENOMIC DNA]</scope>
</reference>
<dbReference type="Proteomes" id="UP000321158">
    <property type="component" value="Segment"/>
</dbReference>
<evidence type="ECO:0000313" key="2">
    <source>
        <dbReference type="Proteomes" id="UP000321158"/>
    </source>
</evidence>
<dbReference type="EMBL" id="MN163281">
    <property type="protein sequence ID" value="QEA03350.1"/>
    <property type="molecule type" value="Genomic_DNA"/>
</dbReference>
<proteinExistence type="predicted"/>
<name>A0A5B8R912_9CAUD</name>
<accession>A0A5B8R912</accession>
<evidence type="ECO:0000313" key="1">
    <source>
        <dbReference type="EMBL" id="QEA03350.1"/>
    </source>
</evidence>
<dbReference type="RefSeq" id="YP_009884143.1">
    <property type="nucleotide sequence ID" value="NC_049467.1"/>
</dbReference>
<dbReference type="KEGG" id="vg:55813495"/>